<evidence type="ECO:0000256" key="1">
    <source>
        <dbReference type="PROSITE-ProRule" id="PRU00175"/>
    </source>
</evidence>
<organism evidence="4 5">
    <name type="scientific">Lophium mytilinum</name>
    <dbReference type="NCBI Taxonomy" id="390894"/>
    <lineage>
        <taxon>Eukaryota</taxon>
        <taxon>Fungi</taxon>
        <taxon>Dikarya</taxon>
        <taxon>Ascomycota</taxon>
        <taxon>Pezizomycotina</taxon>
        <taxon>Dothideomycetes</taxon>
        <taxon>Pleosporomycetidae</taxon>
        <taxon>Mytilinidiales</taxon>
        <taxon>Mytilinidiaceae</taxon>
        <taxon>Lophium</taxon>
    </lineage>
</organism>
<dbReference type="CDD" id="cd16448">
    <property type="entry name" value="RING-H2"/>
    <property type="match status" value="1"/>
</dbReference>
<evidence type="ECO:0000259" key="3">
    <source>
        <dbReference type="PROSITE" id="PS50089"/>
    </source>
</evidence>
<dbReference type="EMBL" id="MU004195">
    <property type="protein sequence ID" value="KAF2491556.1"/>
    <property type="molecule type" value="Genomic_DNA"/>
</dbReference>
<feature type="domain" description="RING-type" evidence="3">
    <location>
        <begin position="33"/>
        <end position="82"/>
    </location>
</feature>
<feature type="compositionally biased region" description="Basic and acidic residues" evidence="2">
    <location>
        <begin position="415"/>
        <end position="441"/>
    </location>
</feature>
<sequence length="516" mass="57756">MPSLGASRPSTHSEFAANHLTALEINNPEPHECNICYEKLGAEHPAVQITGIEGCHHIFGRDCLVTWTKSFNFNHNKCPMCRITLFGRGNRLDPNGLSDLELMGHDIALWNLQRANLRLGPPSLGPRPSRHPSRTVRRAGGLFNMGEVSQLDGSGPTTGAASLDDISARMAQLRQRWQQTRSTANEQQPGEFAARLERTTTMPARSQPIGGPRAEALTRLDDEQQATAGASQEAEQDQPNAFPQRARLLRDFAAGREQIDSLLRKLEEQDAQRSRDQLQSSADTSTGPSVLQAPIGTRRRLVPRPGAPPGPRRLDLMQHRARAAAVREMAIENRNAARAMMEARSERGVPAWLPRDADVQSESARSHAQLRQELTDLETGIRKEKDQQRALENQLKESQQRLAGVQQEAANVRQRMAEAWRSEQESERQKQLQRGEPRRGEGLTPGGIASRLAELEATSQNVVVRSMSTQRQYLHAQMGDSLTLERGGMPSNQFGQLHFQAYQHQRRDEEEWRSRQ</sequence>
<dbReference type="InterPro" id="IPR001841">
    <property type="entry name" value="Znf_RING"/>
</dbReference>
<feature type="compositionally biased region" description="Basic residues" evidence="2">
    <location>
        <begin position="128"/>
        <end position="137"/>
    </location>
</feature>
<dbReference type="AlphaFoldDB" id="A0A6A6QHP1"/>
<evidence type="ECO:0000313" key="4">
    <source>
        <dbReference type="EMBL" id="KAF2491556.1"/>
    </source>
</evidence>
<dbReference type="SUPFAM" id="SSF57850">
    <property type="entry name" value="RING/U-box"/>
    <property type="match status" value="1"/>
</dbReference>
<dbReference type="Gene3D" id="3.30.40.10">
    <property type="entry name" value="Zinc/RING finger domain, C3HC4 (zinc finger)"/>
    <property type="match status" value="1"/>
</dbReference>
<protein>
    <recommendedName>
        <fullName evidence="3">RING-type domain-containing protein</fullName>
    </recommendedName>
</protein>
<evidence type="ECO:0000313" key="5">
    <source>
        <dbReference type="Proteomes" id="UP000799750"/>
    </source>
</evidence>
<dbReference type="PROSITE" id="PS50089">
    <property type="entry name" value="ZF_RING_2"/>
    <property type="match status" value="1"/>
</dbReference>
<feature type="region of interest" description="Disordered" evidence="2">
    <location>
        <begin position="121"/>
        <end position="162"/>
    </location>
</feature>
<keyword evidence="1" id="KW-0479">Metal-binding</keyword>
<keyword evidence="5" id="KW-1185">Reference proteome</keyword>
<name>A0A6A6QHP1_9PEZI</name>
<dbReference type="OrthoDB" id="8062037at2759"/>
<gene>
    <name evidence="4" type="ORF">BU16DRAFT_565257</name>
</gene>
<dbReference type="Proteomes" id="UP000799750">
    <property type="component" value="Unassembled WGS sequence"/>
</dbReference>
<keyword evidence="1" id="KW-0862">Zinc</keyword>
<evidence type="ECO:0000256" key="2">
    <source>
        <dbReference type="SAM" id="MobiDB-lite"/>
    </source>
</evidence>
<feature type="compositionally biased region" description="Polar residues" evidence="2">
    <location>
        <begin position="151"/>
        <end position="160"/>
    </location>
</feature>
<feature type="region of interest" description="Disordered" evidence="2">
    <location>
        <begin position="397"/>
        <end position="446"/>
    </location>
</feature>
<keyword evidence="1" id="KW-0863">Zinc-finger</keyword>
<proteinExistence type="predicted"/>
<feature type="region of interest" description="Disordered" evidence="2">
    <location>
        <begin position="222"/>
        <end position="242"/>
    </location>
</feature>
<feature type="compositionally biased region" description="Polar residues" evidence="2">
    <location>
        <begin position="277"/>
        <end position="289"/>
    </location>
</feature>
<feature type="region of interest" description="Disordered" evidence="2">
    <location>
        <begin position="268"/>
        <end position="314"/>
    </location>
</feature>
<dbReference type="Pfam" id="PF13639">
    <property type="entry name" value="zf-RING_2"/>
    <property type="match status" value="1"/>
</dbReference>
<dbReference type="GO" id="GO:0008270">
    <property type="term" value="F:zinc ion binding"/>
    <property type="evidence" value="ECO:0007669"/>
    <property type="project" value="UniProtKB-KW"/>
</dbReference>
<reference evidence="4" key="1">
    <citation type="journal article" date="2020" name="Stud. Mycol.">
        <title>101 Dothideomycetes genomes: a test case for predicting lifestyles and emergence of pathogens.</title>
        <authorList>
            <person name="Haridas S."/>
            <person name="Albert R."/>
            <person name="Binder M."/>
            <person name="Bloem J."/>
            <person name="Labutti K."/>
            <person name="Salamov A."/>
            <person name="Andreopoulos B."/>
            <person name="Baker S."/>
            <person name="Barry K."/>
            <person name="Bills G."/>
            <person name="Bluhm B."/>
            <person name="Cannon C."/>
            <person name="Castanera R."/>
            <person name="Culley D."/>
            <person name="Daum C."/>
            <person name="Ezra D."/>
            <person name="Gonzalez J."/>
            <person name="Henrissat B."/>
            <person name="Kuo A."/>
            <person name="Liang C."/>
            <person name="Lipzen A."/>
            <person name="Lutzoni F."/>
            <person name="Magnuson J."/>
            <person name="Mondo S."/>
            <person name="Nolan M."/>
            <person name="Ohm R."/>
            <person name="Pangilinan J."/>
            <person name="Park H.-J."/>
            <person name="Ramirez L."/>
            <person name="Alfaro M."/>
            <person name="Sun H."/>
            <person name="Tritt A."/>
            <person name="Yoshinaga Y."/>
            <person name="Zwiers L.-H."/>
            <person name="Turgeon B."/>
            <person name="Goodwin S."/>
            <person name="Spatafora J."/>
            <person name="Crous P."/>
            <person name="Grigoriev I."/>
        </authorList>
    </citation>
    <scope>NUCLEOTIDE SEQUENCE</scope>
    <source>
        <strain evidence="4">CBS 269.34</strain>
    </source>
</reference>
<dbReference type="InterPro" id="IPR013083">
    <property type="entry name" value="Znf_RING/FYVE/PHD"/>
</dbReference>
<accession>A0A6A6QHP1</accession>